<dbReference type="CDD" id="cd03443">
    <property type="entry name" value="PaaI_thioesterase"/>
    <property type="match status" value="1"/>
</dbReference>
<evidence type="ECO:0000313" key="4">
    <source>
        <dbReference type="EMBL" id="AAM72548.1"/>
    </source>
</evidence>
<evidence type="ECO:0000259" key="3">
    <source>
        <dbReference type="Pfam" id="PF03061"/>
    </source>
</evidence>
<gene>
    <name evidence="4" type="primary">comA2</name>
    <name evidence="4" type="ordered locus">CT1318</name>
</gene>
<dbReference type="GO" id="GO:0005829">
    <property type="term" value="C:cytosol"/>
    <property type="evidence" value="ECO:0007669"/>
    <property type="project" value="TreeGrafter"/>
</dbReference>
<dbReference type="InterPro" id="IPR006683">
    <property type="entry name" value="Thioestr_dom"/>
</dbReference>
<dbReference type="InterPro" id="IPR003736">
    <property type="entry name" value="PAAI_dom"/>
</dbReference>
<dbReference type="PATRIC" id="fig|194439.7.peg.1201"/>
<dbReference type="EMBL" id="AE006470">
    <property type="protein sequence ID" value="AAM72548.1"/>
    <property type="molecule type" value="Genomic_DNA"/>
</dbReference>
<dbReference type="SUPFAM" id="SSF54637">
    <property type="entry name" value="Thioesterase/thiol ester dehydrase-isomerase"/>
    <property type="match status" value="1"/>
</dbReference>
<dbReference type="KEGG" id="cte:CT1318"/>
<dbReference type="NCBIfam" id="TIGR00369">
    <property type="entry name" value="unchar_dom_1"/>
    <property type="match status" value="1"/>
</dbReference>
<dbReference type="Pfam" id="PF03061">
    <property type="entry name" value="4HBT"/>
    <property type="match status" value="1"/>
</dbReference>
<evidence type="ECO:0000256" key="1">
    <source>
        <dbReference type="ARBA" id="ARBA00008324"/>
    </source>
</evidence>
<dbReference type="PANTHER" id="PTHR43240:SF5">
    <property type="entry name" value="1,4-DIHYDROXY-2-NAPHTHOYL-COA THIOESTERASE 1"/>
    <property type="match status" value="1"/>
</dbReference>
<dbReference type="EnsemblBacteria" id="AAM72548">
    <property type="protein sequence ID" value="AAM72548"/>
    <property type="gene ID" value="CT1318"/>
</dbReference>
<comment type="similarity">
    <text evidence="1">Belongs to the thioesterase PaaI family.</text>
</comment>
<dbReference type="AlphaFoldDB" id="Q8KCU2"/>
<dbReference type="Proteomes" id="UP000001007">
    <property type="component" value="Chromosome"/>
</dbReference>
<dbReference type="HOGENOM" id="CLU_089876_13_1_10"/>
<keyword evidence="5" id="KW-1185">Reference proteome</keyword>
<dbReference type="STRING" id="194439.CT1318"/>
<dbReference type="OrthoDB" id="9798208at2"/>
<dbReference type="PANTHER" id="PTHR43240">
    <property type="entry name" value="1,4-DIHYDROXY-2-NAPHTHOYL-COA THIOESTERASE 1"/>
    <property type="match status" value="1"/>
</dbReference>
<reference evidence="4 5" key="1">
    <citation type="journal article" date="2002" name="Proc. Natl. Acad. Sci. U.S.A.">
        <title>The complete genome sequence of Chlorobium tepidum TLS, a photosynthetic, anaerobic, green-sulfur bacterium.</title>
        <authorList>
            <person name="Eisen J.A."/>
            <person name="Nelson K.E."/>
            <person name="Paulsen I.T."/>
            <person name="Heidelberg J.F."/>
            <person name="Wu M."/>
            <person name="Dodson R.J."/>
            <person name="Deboy R."/>
            <person name="Gwinn M.L."/>
            <person name="Nelson W.C."/>
            <person name="Haft D.H."/>
            <person name="Hickey E.K."/>
            <person name="Peterson J.D."/>
            <person name="Durkin A.S."/>
            <person name="Kolonay J.L."/>
            <person name="Yang F."/>
            <person name="Holt I."/>
            <person name="Umayam L.A."/>
            <person name="Mason T."/>
            <person name="Brenner M."/>
            <person name="Shea T.P."/>
            <person name="Parksey D."/>
            <person name="Nierman W.C."/>
            <person name="Feldblyum T.V."/>
            <person name="Hansen C.L."/>
            <person name="Craven M.B."/>
            <person name="Radune D."/>
            <person name="Vamathevan J."/>
            <person name="Khouri H."/>
            <person name="White O."/>
            <person name="Gruber T.M."/>
            <person name="Ketchum K.A."/>
            <person name="Venter J.C."/>
            <person name="Tettelin H."/>
            <person name="Bryant D.A."/>
            <person name="Fraser C.M."/>
        </authorList>
    </citation>
    <scope>NUCLEOTIDE SEQUENCE [LARGE SCALE GENOMIC DNA]</scope>
    <source>
        <strain evidence="5">ATCC 49652 / DSM 12025 / NBRC 103806 / TLS</strain>
    </source>
</reference>
<dbReference type="eggNOG" id="COG2050">
    <property type="taxonomic scope" value="Bacteria"/>
</dbReference>
<dbReference type="InterPro" id="IPR029069">
    <property type="entry name" value="HotDog_dom_sf"/>
</dbReference>
<evidence type="ECO:0000256" key="2">
    <source>
        <dbReference type="ARBA" id="ARBA00022801"/>
    </source>
</evidence>
<dbReference type="RefSeq" id="WP_010932987.1">
    <property type="nucleotide sequence ID" value="NC_002932.3"/>
</dbReference>
<organism evidence="4 5">
    <name type="scientific">Chlorobaculum tepidum (strain ATCC 49652 / DSM 12025 / NBRC 103806 / TLS)</name>
    <name type="common">Chlorobium tepidum</name>
    <dbReference type="NCBI Taxonomy" id="194439"/>
    <lineage>
        <taxon>Bacteria</taxon>
        <taxon>Pseudomonadati</taxon>
        <taxon>Chlorobiota</taxon>
        <taxon>Chlorobiia</taxon>
        <taxon>Chlorobiales</taxon>
        <taxon>Chlorobiaceae</taxon>
        <taxon>Chlorobaculum</taxon>
    </lineage>
</organism>
<feature type="domain" description="Thioesterase" evidence="3">
    <location>
        <begin position="57"/>
        <end position="136"/>
    </location>
</feature>
<accession>Q8KCU2</accession>
<dbReference type="Gene3D" id="3.10.129.10">
    <property type="entry name" value="Hotdog Thioesterase"/>
    <property type="match status" value="1"/>
</dbReference>
<evidence type="ECO:0000313" key="5">
    <source>
        <dbReference type="Proteomes" id="UP000001007"/>
    </source>
</evidence>
<protein>
    <submittedName>
        <fullName evidence="4">ComA2 protein</fullName>
    </submittedName>
</protein>
<dbReference type="GO" id="GO:0061522">
    <property type="term" value="F:1,4-dihydroxy-2-naphthoyl-CoA thioesterase activity"/>
    <property type="evidence" value="ECO:0007669"/>
    <property type="project" value="TreeGrafter"/>
</dbReference>
<sequence>MAQDSIFTVPVTPEEINETQIVEGQMARHLGIEITAVGPDSMTATMPVDHRTIQRIGILHGGASLALAETVGSIAASYCVDREKQFIVGQEINANHLRAVRQGESSVHATATPLHLGRTSQVWDIKIRDDKGRLVCVSRFTAAVLEKRG</sequence>
<name>Q8KCU2_CHLTE</name>
<keyword evidence="2" id="KW-0378">Hydrolase</keyword>
<proteinExistence type="inferred from homology"/>